<reference evidence="2" key="1">
    <citation type="journal article" date="2023" name="G3 (Bethesda)">
        <title>Genome assembly and association tests identify interacting loci associated with vigor, precocity, and sex in interspecific pistachio rootstocks.</title>
        <authorList>
            <person name="Palmer W."/>
            <person name="Jacygrad E."/>
            <person name="Sagayaradj S."/>
            <person name="Cavanaugh K."/>
            <person name="Han R."/>
            <person name="Bertier L."/>
            <person name="Beede B."/>
            <person name="Kafkas S."/>
            <person name="Golino D."/>
            <person name="Preece J."/>
            <person name="Michelmore R."/>
        </authorList>
    </citation>
    <scope>NUCLEOTIDE SEQUENCE [LARGE SCALE GENOMIC DNA]</scope>
</reference>
<keyword evidence="2" id="KW-1185">Reference proteome</keyword>
<comment type="caution">
    <text evidence="1">The sequence shown here is derived from an EMBL/GenBank/DDBJ whole genome shotgun (WGS) entry which is preliminary data.</text>
</comment>
<dbReference type="Proteomes" id="UP001163603">
    <property type="component" value="Chromosome 14"/>
</dbReference>
<organism evidence="1 2">
    <name type="scientific">Pistacia integerrima</name>
    <dbReference type="NCBI Taxonomy" id="434235"/>
    <lineage>
        <taxon>Eukaryota</taxon>
        <taxon>Viridiplantae</taxon>
        <taxon>Streptophyta</taxon>
        <taxon>Embryophyta</taxon>
        <taxon>Tracheophyta</taxon>
        <taxon>Spermatophyta</taxon>
        <taxon>Magnoliopsida</taxon>
        <taxon>eudicotyledons</taxon>
        <taxon>Gunneridae</taxon>
        <taxon>Pentapetalae</taxon>
        <taxon>rosids</taxon>
        <taxon>malvids</taxon>
        <taxon>Sapindales</taxon>
        <taxon>Anacardiaceae</taxon>
        <taxon>Pistacia</taxon>
    </lineage>
</organism>
<protein>
    <submittedName>
        <fullName evidence="1">Uncharacterized protein</fullName>
    </submittedName>
</protein>
<sequence>METQREERQDERLVSSGDGGDELLQSYCLLIAEFVAFIINRMDNETQPKQEPLLKAGIVEENLQAEKVEPNQEPLKAEILEEDRLPKERVELDLQPLEAERVEEDKLPKEKVELDQELLMEGGIVEEDELPKENVEFQEPLEGEIVAVAQEPSKIDLFEEDKLPKEEVELDEEALKFVMLDYELLKLELEYDNYLDTLYLEELRRLAAVPRDRDQLVKEPKEEPLKFDLEDKSPSMKEANGERNEALLELNDVYEDDDVDEDDDSDEDNEDSTDDEDKDSDDDDDDKEGEDDKDEEKEEYEYPKLKAADCYKFSAEIEFENRFKNQLIIDYKEQCLILEEEKKDLTAKLAAASESLELYLQKEKDYLEDRNNWFIKRQNLSLKLDDTQACLEDNVNESRKLREERDDLSSKLSAQTSYAEYYHKLFQETEEKNKKLVEEMEETNRKLEEEENDLVAKLCAAKALAELYRSYLHDCEF</sequence>
<name>A0ACC0X6C0_9ROSI</name>
<evidence type="ECO:0000313" key="2">
    <source>
        <dbReference type="Proteomes" id="UP001163603"/>
    </source>
</evidence>
<gene>
    <name evidence="1" type="ORF">Pint_34313</name>
</gene>
<evidence type="ECO:0000313" key="1">
    <source>
        <dbReference type="EMBL" id="KAJ0011178.1"/>
    </source>
</evidence>
<dbReference type="EMBL" id="CM047749">
    <property type="protein sequence ID" value="KAJ0011178.1"/>
    <property type="molecule type" value="Genomic_DNA"/>
</dbReference>
<proteinExistence type="predicted"/>
<accession>A0ACC0X6C0</accession>